<comment type="caution">
    <text evidence="1">The sequence shown here is derived from an EMBL/GenBank/DDBJ whole genome shotgun (WGS) entry which is preliminary data.</text>
</comment>
<reference evidence="1 2" key="1">
    <citation type="submission" date="2020-04" db="EMBL/GenBank/DDBJ databases">
        <title>Plant Genome Project.</title>
        <authorList>
            <person name="Zhang R.-G."/>
        </authorList>
    </citation>
    <scope>NUCLEOTIDE SEQUENCE [LARGE SCALE GENOMIC DNA]</scope>
    <source>
        <strain evidence="1">YNK0</strain>
        <tissue evidence="1">Leaf</tissue>
    </source>
</reference>
<dbReference type="Proteomes" id="UP000655225">
    <property type="component" value="Unassembled WGS sequence"/>
</dbReference>
<dbReference type="InterPro" id="IPR036047">
    <property type="entry name" value="F-box-like_dom_sf"/>
</dbReference>
<dbReference type="CDD" id="cd22162">
    <property type="entry name" value="F-box_AtSKIP3-like"/>
    <property type="match status" value="1"/>
</dbReference>
<accession>A0A834YGS9</accession>
<protein>
    <recommendedName>
        <fullName evidence="3">F-box domain-containing protein</fullName>
    </recommendedName>
</protein>
<dbReference type="PANTHER" id="PTHR32278">
    <property type="entry name" value="F-BOX DOMAIN-CONTAINING PROTEIN"/>
    <property type="match status" value="1"/>
</dbReference>
<dbReference type="AlphaFoldDB" id="A0A834YGS9"/>
<keyword evidence="2" id="KW-1185">Reference proteome</keyword>
<dbReference type="SUPFAM" id="SSF81383">
    <property type="entry name" value="F-box domain"/>
    <property type="match status" value="1"/>
</dbReference>
<evidence type="ECO:0008006" key="3">
    <source>
        <dbReference type="Google" id="ProtNLM"/>
    </source>
</evidence>
<dbReference type="InterPro" id="IPR025886">
    <property type="entry name" value="PP2-like"/>
</dbReference>
<organism evidence="1 2">
    <name type="scientific">Tetracentron sinense</name>
    <name type="common">Spur-leaf</name>
    <dbReference type="NCBI Taxonomy" id="13715"/>
    <lineage>
        <taxon>Eukaryota</taxon>
        <taxon>Viridiplantae</taxon>
        <taxon>Streptophyta</taxon>
        <taxon>Embryophyta</taxon>
        <taxon>Tracheophyta</taxon>
        <taxon>Spermatophyta</taxon>
        <taxon>Magnoliopsida</taxon>
        <taxon>Trochodendrales</taxon>
        <taxon>Trochodendraceae</taxon>
        <taxon>Tetracentron</taxon>
    </lineage>
</organism>
<dbReference type="OMA" id="REMTIVW"/>
<dbReference type="EMBL" id="JABCRI010000020">
    <property type="protein sequence ID" value="KAF8387755.1"/>
    <property type="molecule type" value="Genomic_DNA"/>
</dbReference>
<name>A0A834YGS9_TETSI</name>
<dbReference type="OrthoDB" id="1918565at2759"/>
<dbReference type="PANTHER" id="PTHR32278:SF11">
    <property type="entry name" value="F-BOX DOMAIN-CONTAINING PROTEIN"/>
    <property type="match status" value="1"/>
</dbReference>
<proteinExistence type="predicted"/>
<gene>
    <name evidence="1" type="ORF">HHK36_026410</name>
</gene>
<dbReference type="Pfam" id="PF14299">
    <property type="entry name" value="PP2"/>
    <property type="match status" value="1"/>
</dbReference>
<sequence length="281" mass="32118">MEDKKSNILPEDCISHILSFTSPRAVSISSLVSSIYQSASESDVIWEKFLPSDYQEILSRSVSPVPFSSKKELYFRLCDSILMDAGLKTFSLEKSTSKKCYILSARELSITWGNFPLYWTWKSLPQSRFAEVAELRTICWLEIHGKMNTRMLSPNTTYAAYLIVKFADRAYGLDSLPADISVEVRNYHSRGIAYLRRHNNQKILLEHHCFSNHSNVLNSRGIQGDRRVPSYRNDGWMEIELGEFFNYGGDDGDVKMSLREVKGSHLKGGLIIEGIEVRPKE</sequence>
<evidence type="ECO:0000313" key="2">
    <source>
        <dbReference type="Proteomes" id="UP000655225"/>
    </source>
</evidence>
<evidence type="ECO:0000313" key="1">
    <source>
        <dbReference type="EMBL" id="KAF8387755.1"/>
    </source>
</evidence>